<feature type="chain" id="PRO_5030521279" evidence="2">
    <location>
        <begin position="22"/>
        <end position="312"/>
    </location>
</feature>
<feature type="compositionally biased region" description="Basic and acidic residues" evidence="1">
    <location>
        <begin position="84"/>
        <end position="93"/>
    </location>
</feature>
<proteinExistence type="predicted"/>
<gene>
    <name evidence="3" type="ORF">TDUB1175_LOCUS17147</name>
</gene>
<dbReference type="AlphaFoldDB" id="A0A7R9W9L9"/>
<dbReference type="EMBL" id="HBED01034208">
    <property type="protein sequence ID" value="CAD8318352.1"/>
    <property type="molecule type" value="Transcribed_RNA"/>
</dbReference>
<feature type="signal peptide" evidence="2">
    <location>
        <begin position="1"/>
        <end position="21"/>
    </location>
</feature>
<keyword evidence="2" id="KW-0732">Signal</keyword>
<feature type="region of interest" description="Disordered" evidence="1">
    <location>
        <begin position="65"/>
        <end position="104"/>
    </location>
</feature>
<protein>
    <submittedName>
        <fullName evidence="3">Uncharacterized protein</fullName>
    </submittedName>
</protein>
<organism evidence="3">
    <name type="scientific">Pseudictyota dubia</name>
    <dbReference type="NCBI Taxonomy" id="2749911"/>
    <lineage>
        <taxon>Eukaryota</taxon>
        <taxon>Sar</taxon>
        <taxon>Stramenopiles</taxon>
        <taxon>Ochrophyta</taxon>
        <taxon>Bacillariophyta</taxon>
        <taxon>Mediophyceae</taxon>
        <taxon>Biddulphiophycidae</taxon>
        <taxon>Eupodiscales</taxon>
        <taxon>Odontellaceae</taxon>
        <taxon>Pseudictyota</taxon>
    </lineage>
</organism>
<sequence>MMSHVSLPLALSAVLLSPSLGWTLPPSPPLASQRLIVGIDTPRACSLSLCMPTGWRRLRRALPLTSHHTEDGGGGNDVDDPEEKLETKKKSGDQIRASTGIRPSLHPTTINAISEALLLRSSSSAAGKQDEPVDVGAEGVEPLKVALTAGRIASDALEKRTAACRADGDEGSIPTAAECQAVAGRVVGVVMRLRDLEKDLSARAGAVGWVRKYNEYGSFGVLKSECGAAVEAAEEGEKVEDSGARSFDVETEAELCDRIRDDPLFRMCRAECLLGLFIQNVEIPQLEQVGQEVAGGSKIDFIDEDRKEVLFS</sequence>
<reference evidence="3" key="1">
    <citation type="submission" date="2021-01" db="EMBL/GenBank/DDBJ databases">
        <authorList>
            <person name="Corre E."/>
            <person name="Pelletier E."/>
            <person name="Niang G."/>
            <person name="Scheremetjew M."/>
            <person name="Finn R."/>
            <person name="Kale V."/>
            <person name="Holt S."/>
            <person name="Cochrane G."/>
            <person name="Meng A."/>
            <person name="Brown T."/>
            <person name="Cohen L."/>
        </authorList>
    </citation>
    <scope>NUCLEOTIDE SEQUENCE</scope>
    <source>
        <strain evidence="3">CCMP147</strain>
    </source>
</reference>
<evidence type="ECO:0000256" key="1">
    <source>
        <dbReference type="SAM" id="MobiDB-lite"/>
    </source>
</evidence>
<evidence type="ECO:0000256" key="2">
    <source>
        <dbReference type="SAM" id="SignalP"/>
    </source>
</evidence>
<evidence type="ECO:0000313" key="3">
    <source>
        <dbReference type="EMBL" id="CAD8318352.1"/>
    </source>
</evidence>
<accession>A0A7R9W9L9</accession>
<name>A0A7R9W9L9_9STRA</name>